<evidence type="ECO:0000256" key="2">
    <source>
        <dbReference type="ARBA" id="ARBA00022630"/>
    </source>
</evidence>
<keyword evidence="6" id="KW-1185">Reference proteome</keyword>
<evidence type="ECO:0000313" key="6">
    <source>
        <dbReference type="Proteomes" id="UP000236621"/>
    </source>
</evidence>
<dbReference type="Gene3D" id="3.50.50.60">
    <property type="entry name" value="FAD/NAD(P)-binding domain"/>
    <property type="match status" value="2"/>
</dbReference>
<dbReference type="Pfam" id="PF00743">
    <property type="entry name" value="FMO-like"/>
    <property type="match status" value="1"/>
</dbReference>
<evidence type="ECO:0000313" key="5">
    <source>
        <dbReference type="EMBL" id="PNY24601.1"/>
    </source>
</evidence>
<dbReference type="PANTHER" id="PTHR42877:SF5">
    <property type="entry name" value="L-ORNITHINE N(5)-MONOOXYGENASE-RELATED"/>
    <property type="match status" value="1"/>
</dbReference>
<keyword evidence="5" id="KW-0503">Monooxygenase</keyword>
<gene>
    <name evidence="5" type="ORF">TCAP_05455</name>
</gene>
<dbReference type="EMBL" id="NRSZ01000867">
    <property type="protein sequence ID" value="PNY24601.1"/>
    <property type="molecule type" value="Genomic_DNA"/>
</dbReference>
<dbReference type="InterPro" id="IPR036188">
    <property type="entry name" value="FAD/NAD-bd_sf"/>
</dbReference>
<sequence>MSGIGLGVRLIQYHGTRNFEIIEKTEHVAGTWWLNSYPGCGCDVLSHFYSYSFALNPNWSEKFALQPEIRAYFDEVAAKYDIHSHVHFGHEVLSSSWDAAAGIWLVEIRDLKTSKVYYHRSKILISAVGALSIPKKCDLPGAESYQGHMFHTAEWDHSFDWKGKDVVVVGNGCSAT</sequence>
<dbReference type="AlphaFoldDB" id="A0A2K3QAS0"/>
<keyword evidence="2" id="KW-0285">Flavoprotein</keyword>
<dbReference type="PANTHER" id="PTHR42877">
    <property type="entry name" value="L-ORNITHINE N(5)-MONOOXYGENASE-RELATED"/>
    <property type="match status" value="1"/>
</dbReference>
<protein>
    <submittedName>
        <fullName evidence="5">Baeyer-Villiger monooxygenase</fullName>
    </submittedName>
</protein>
<evidence type="ECO:0000256" key="4">
    <source>
        <dbReference type="ARBA" id="ARBA00023002"/>
    </source>
</evidence>
<accession>A0A2K3QAS0</accession>
<evidence type="ECO:0000256" key="1">
    <source>
        <dbReference type="ARBA" id="ARBA00010139"/>
    </source>
</evidence>
<keyword evidence="3" id="KW-0274">FAD</keyword>
<comment type="similarity">
    <text evidence="1">Belongs to the FAD-binding monooxygenase family.</text>
</comment>
<keyword evidence="4" id="KW-0560">Oxidoreductase</keyword>
<dbReference type="InterPro" id="IPR020946">
    <property type="entry name" value="Flavin_mOase-like"/>
</dbReference>
<dbReference type="OrthoDB" id="66881at2759"/>
<proteinExistence type="inferred from homology"/>
<organism evidence="5 6">
    <name type="scientific">Tolypocladium capitatum</name>
    <dbReference type="NCBI Taxonomy" id="45235"/>
    <lineage>
        <taxon>Eukaryota</taxon>
        <taxon>Fungi</taxon>
        <taxon>Dikarya</taxon>
        <taxon>Ascomycota</taxon>
        <taxon>Pezizomycotina</taxon>
        <taxon>Sordariomycetes</taxon>
        <taxon>Hypocreomycetidae</taxon>
        <taxon>Hypocreales</taxon>
        <taxon>Ophiocordycipitaceae</taxon>
        <taxon>Tolypocladium</taxon>
    </lineage>
</organism>
<evidence type="ECO:0000256" key="3">
    <source>
        <dbReference type="ARBA" id="ARBA00022827"/>
    </source>
</evidence>
<dbReference type="GO" id="GO:0050661">
    <property type="term" value="F:NADP binding"/>
    <property type="evidence" value="ECO:0007669"/>
    <property type="project" value="InterPro"/>
</dbReference>
<reference evidence="5 6" key="1">
    <citation type="submission" date="2017-08" db="EMBL/GenBank/DDBJ databases">
        <title>Harnessing the power of phylogenomics to disentangle the directionality and signatures of interkingdom host jumping in the parasitic fungal genus Tolypocladium.</title>
        <authorList>
            <person name="Quandt C.A."/>
            <person name="Patterson W."/>
            <person name="Spatafora J.W."/>
        </authorList>
    </citation>
    <scope>NUCLEOTIDE SEQUENCE [LARGE SCALE GENOMIC DNA]</scope>
    <source>
        <strain evidence="5 6">CBS 113982</strain>
    </source>
</reference>
<dbReference type="GO" id="GO:0050660">
    <property type="term" value="F:flavin adenine dinucleotide binding"/>
    <property type="evidence" value="ECO:0007669"/>
    <property type="project" value="InterPro"/>
</dbReference>
<dbReference type="SUPFAM" id="SSF51905">
    <property type="entry name" value="FAD/NAD(P)-binding domain"/>
    <property type="match status" value="1"/>
</dbReference>
<dbReference type="GO" id="GO:0004499">
    <property type="term" value="F:N,N-dimethylaniline monooxygenase activity"/>
    <property type="evidence" value="ECO:0007669"/>
    <property type="project" value="InterPro"/>
</dbReference>
<dbReference type="STRING" id="45235.A0A2K3QAS0"/>
<dbReference type="Proteomes" id="UP000236621">
    <property type="component" value="Unassembled WGS sequence"/>
</dbReference>
<dbReference type="InterPro" id="IPR051209">
    <property type="entry name" value="FAD-bind_Monooxygenase_sf"/>
</dbReference>
<name>A0A2K3QAS0_9HYPO</name>
<comment type="caution">
    <text evidence="5">The sequence shown here is derived from an EMBL/GenBank/DDBJ whole genome shotgun (WGS) entry which is preliminary data.</text>
</comment>